<gene>
    <name evidence="2" type="ORF">BDZ31_003629</name>
</gene>
<name>A0A840IJB9_9ACTN</name>
<organism evidence="2 3">
    <name type="scientific">Conexibacter arvalis</name>
    <dbReference type="NCBI Taxonomy" id="912552"/>
    <lineage>
        <taxon>Bacteria</taxon>
        <taxon>Bacillati</taxon>
        <taxon>Actinomycetota</taxon>
        <taxon>Thermoleophilia</taxon>
        <taxon>Solirubrobacterales</taxon>
        <taxon>Conexibacteraceae</taxon>
        <taxon>Conexibacter</taxon>
    </lineage>
</organism>
<keyword evidence="1" id="KW-0812">Transmembrane</keyword>
<dbReference type="RefSeq" id="WP_183343741.1">
    <property type="nucleotide sequence ID" value="NZ_JACHNU010000005.1"/>
</dbReference>
<feature type="transmembrane region" description="Helical" evidence="1">
    <location>
        <begin position="12"/>
        <end position="32"/>
    </location>
</feature>
<dbReference type="Proteomes" id="UP000585272">
    <property type="component" value="Unassembled WGS sequence"/>
</dbReference>
<feature type="transmembrane region" description="Helical" evidence="1">
    <location>
        <begin position="38"/>
        <end position="58"/>
    </location>
</feature>
<keyword evidence="1" id="KW-1133">Transmembrane helix</keyword>
<comment type="caution">
    <text evidence="2">The sequence shown here is derived from an EMBL/GenBank/DDBJ whole genome shotgun (WGS) entry which is preliminary data.</text>
</comment>
<evidence type="ECO:0000256" key="1">
    <source>
        <dbReference type="SAM" id="Phobius"/>
    </source>
</evidence>
<proteinExistence type="predicted"/>
<dbReference type="EMBL" id="JACHNU010000005">
    <property type="protein sequence ID" value="MBB4664028.1"/>
    <property type="molecule type" value="Genomic_DNA"/>
</dbReference>
<evidence type="ECO:0000313" key="3">
    <source>
        <dbReference type="Proteomes" id="UP000585272"/>
    </source>
</evidence>
<protein>
    <submittedName>
        <fullName evidence="2">Uncharacterized protein</fullName>
    </submittedName>
</protein>
<evidence type="ECO:0000313" key="2">
    <source>
        <dbReference type="EMBL" id="MBB4664028.1"/>
    </source>
</evidence>
<dbReference type="AlphaFoldDB" id="A0A840IJB9"/>
<keyword evidence="1" id="KW-0472">Membrane</keyword>
<reference evidence="2 3" key="1">
    <citation type="submission" date="2020-08" db="EMBL/GenBank/DDBJ databases">
        <title>Genomic Encyclopedia of Archaeal and Bacterial Type Strains, Phase II (KMG-II): from individual species to whole genera.</title>
        <authorList>
            <person name="Goeker M."/>
        </authorList>
    </citation>
    <scope>NUCLEOTIDE SEQUENCE [LARGE SCALE GENOMIC DNA]</scope>
    <source>
        <strain evidence="2 3">DSM 23288</strain>
    </source>
</reference>
<accession>A0A840IJB9</accession>
<keyword evidence="3" id="KW-1185">Reference proteome</keyword>
<sequence>MPAPREIHATTTRLMSAIMVVIGVALLVRTLAAGGGPLALGVLLGILFVAAGTGRILLLRRSGR</sequence>